<dbReference type="AlphaFoldDB" id="A0A3A1YDJ2"/>
<keyword evidence="2" id="KW-0813">Transport</keyword>
<dbReference type="InterPro" id="IPR051351">
    <property type="entry name" value="Ascorbate-PTS_EIIA_comp"/>
</dbReference>
<dbReference type="GO" id="GO:0009401">
    <property type="term" value="P:phosphoenolpyruvate-dependent sugar phosphotransferase system"/>
    <property type="evidence" value="ECO:0007669"/>
    <property type="project" value="UniProtKB-KW"/>
</dbReference>
<evidence type="ECO:0000256" key="9">
    <source>
        <dbReference type="ARBA" id="ARBA00041175"/>
    </source>
</evidence>
<dbReference type="PANTHER" id="PTHR36203:SF1">
    <property type="entry name" value="ASCORBATE-SPECIFIC PTS SYSTEM EIIA COMPONENT"/>
    <property type="match status" value="1"/>
</dbReference>
<keyword evidence="3" id="KW-0963">Cytoplasm</keyword>
<evidence type="ECO:0000256" key="1">
    <source>
        <dbReference type="ARBA" id="ARBA00004496"/>
    </source>
</evidence>
<evidence type="ECO:0000256" key="7">
    <source>
        <dbReference type="ARBA" id="ARBA00022777"/>
    </source>
</evidence>
<evidence type="ECO:0000256" key="4">
    <source>
        <dbReference type="ARBA" id="ARBA00022553"/>
    </source>
</evidence>
<comment type="function">
    <text evidence="8">The phosphoenolpyruvate-dependent sugar phosphotransferase system (sugar PTS), a major carbohydrate active transport system, catalyzes the phosphorylation of incoming sugar substrates concomitantly with their translocation across the cell membrane. The enzyme II UlaABC PTS system is involved in ascorbate transport.</text>
</comment>
<dbReference type="InterPro" id="IPR016152">
    <property type="entry name" value="PTrfase/Anion_transptr"/>
</dbReference>
<keyword evidence="13" id="KW-1185">Reference proteome</keyword>
<evidence type="ECO:0000256" key="6">
    <source>
        <dbReference type="ARBA" id="ARBA00022683"/>
    </source>
</evidence>
<comment type="caution">
    <text evidence="12">The sequence shown here is derived from an EMBL/GenBank/DDBJ whole genome shotgun (WGS) entry which is preliminary data.</text>
</comment>
<evidence type="ECO:0000259" key="11">
    <source>
        <dbReference type="PROSITE" id="PS51094"/>
    </source>
</evidence>
<evidence type="ECO:0000256" key="3">
    <source>
        <dbReference type="ARBA" id="ARBA00022490"/>
    </source>
</evidence>
<keyword evidence="5" id="KW-0808">Transferase</keyword>
<evidence type="ECO:0000256" key="5">
    <source>
        <dbReference type="ARBA" id="ARBA00022679"/>
    </source>
</evidence>
<evidence type="ECO:0000256" key="2">
    <source>
        <dbReference type="ARBA" id="ARBA00022448"/>
    </source>
</evidence>
<sequence length="163" mass="17890">MSVNLKDSLIQNKSVLLNQKAATWEEAVKIGTDLLEKTGAITENYYKTIVESVKKHGPYFILCPGLAMPHARPEDGVNFTAFAIVTLVEPVVFEDGSEADVFFTLAGADSTSHGYALTQLMQIIDDEDSPEGVDLVRFRNCQSLEDVVKVIEIYGDVDAYAQA</sequence>
<evidence type="ECO:0000256" key="8">
    <source>
        <dbReference type="ARBA" id="ARBA00037387"/>
    </source>
</evidence>
<accession>A0A3A1YDJ2</accession>
<protein>
    <recommendedName>
        <fullName evidence="9">Ascorbate-specific PTS system EIIA component</fullName>
    </recommendedName>
    <alternativeName>
        <fullName evidence="10">Ascorbate-specific phosphotransferase enzyme IIA component</fullName>
    </alternativeName>
</protein>
<dbReference type="PANTHER" id="PTHR36203">
    <property type="entry name" value="ASCORBATE-SPECIFIC PTS SYSTEM EIIA COMPONENT"/>
    <property type="match status" value="1"/>
</dbReference>
<dbReference type="OrthoDB" id="1634238at2"/>
<keyword evidence="6" id="KW-0598">Phosphotransferase system</keyword>
<reference evidence="12 13" key="1">
    <citation type="submission" date="2017-08" db="EMBL/GenBank/DDBJ databases">
        <title>Reclassification of Bisgaard taxon 37 and 44.</title>
        <authorList>
            <person name="Christensen H."/>
        </authorList>
    </citation>
    <scope>NUCLEOTIDE SEQUENCE [LARGE SCALE GENOMIC DNA]</scope>
    <source>
        <strain evidence="12 13">EEAB3T1</strain>
    </source>
</reference>
<feature type="domain" description="PTS EIIA type-2" evidence="11">
    <location>
        <begin position="8"/>
        <end position="154"/>
    </location>
</feature>
<dbReference type="Gene3D" id="3.40.930.10">
    <property type="entry name" value="Mannitol-specific EII, Chain A"/>
    <property type="match status" value="1"/>
</dbReference>
<dbReference type="CDD" id="cd00211">
    <property type="entry name" value="PTS_IIA_fru"/>
    <property type="match status" value="1"/>
</dbReference>
<dbReference type="PROSITE" id="PS51094">
    <property type="entry name" value="PTS_EIIA_TYPE_2"/>
    <property type="match status" value="1"/>
</dbReference>
<evidence type="ECO:0000256" key="10">
    <source>
        <dbReference type="ARBA" id="ARBA00042072"/>
    </source>
</evidence>
<comment type="subcellular location">
    <subcellularLocation>
        <location evidence="1">Cytoplasm</location>
    </subcellularLocation>
</comment>
<dbReference type="InterPro" id="IPR002178">
    <property type="entry name" value="PTS_EIIA_type-2_dom"/>
</dbReference>
<dbReference type="Proteomes" id="UP000265964">
    <property type="component" value="Unassembled WGS sequence"/>
</dbReference>
<keyword evidence="7" id="KW-0418">Kinase</keyword>
<dbReference type="SUPFAM" id="SSF55804">
    <property type="entry name" value="Phoshotransferase/anion transport protein"/>
    <property type="match status" value="1"/>
</dbReference>
<dbReference type="Pfam" id="PF00359">
    <property type="entry name" value="PTS_EIIA_2"/>
    <property type="match status" value="1"/>
</dbReference>
<evidence type="ECO:0000313" key="12">
    <source>
        <dbReference type="EMBL" id="RIY35319.1"/>
    </source>
</evidence>
<dbReference type="GO" id="GO:0005737">
    <property type="term" value="C:cytoplasm"/>
    <property type="evidence" value="ECO:0007669"/>
    <property type="project" value="UniProtKB-SubCell"/>
</dbReference>
<dbReference type="GO" id="GO:0016301">
    <property type="term" value="F:kinase activity"/>
    <property type="evidence" value="ECO:0007669"/>
    <property type="project" value="UniProtKB-KW"/>
</dbReference>
<keyword evidence="4" id="KW-0597">Phosphoprotein</keyword>
<organism evidence="12 13">
    <name type="scientific">Psittacicella gerlachiana</name>
    <dbReference type="NCBI Taxonomy" id="2028574"/>
    <lineage>
        <taxon>Bacteria</taxon>
        <taxon>Pseudomonadati</taxon>
        <taxon>Pseudomonadota</taxon>
        <taxon>Gammaproteobacteria</taxon>
        <taxon>Pasteurellales</taxon>
        <taxon>Psittacicellaceae</taxon>
        <taxon>Psittacicella</taxon>
    </lineage>
</organism>
<proteinExistence type="predicted"/>
<evidence type="ECO:0000313" key="13">
    <source>
        <dbReference type="Proteomes" id="UP000265964"/>
    </source>
</evidence>
<dbReference type="EMBL" id="NRJF01000093">
    <property type="protein sequence ID" value="RIY35319.1"/>
    <property type="molecule type" value="Genomic_DNA"/>
</dbReference>
<dbReference type="RefSeq" id="WP_119534648.1">
    <property type="nucleotide sequence ID" value="NZ_NRJF01000093.1"/>
</dbReference>
<gene>
    <name evidence="12" type="ORF">CKF59_03775</name>
</gene>
<name>A0A3A1YDJ2_9GAMM</name>